<organism evidence="8 9">
    <name type="scientific">Clostridium frigoriphilum</name>
    <dbReference type="NCBI Taxonomy" id="443253"/>
    <lineage>
        <taxon>Bacteria</taxon>
        <taxon>Bacillati</taxon>
        <taxon>Bacillota</taxon>
        <taxon>Clostridia</taxon>
        <taxon>Eubacteriales</taxon>
        <taxon>Clostridiaceae</taxon>
        <taxon>Clostridium</taxon>
    </lineage>
</organism>
<accession>A0ABU7UKS9</accession>
<keyword evidence="2" id="KW-0645">Protease</keyword>
<dbReference type="InterPro" id="IPR025657">
    <property type="entry name" value="RadC_JAB"/>
</dbReference>
<keyword evidence="4" id="KW-0378">Hydrolase</keyword>
<dbReference type="RefSeq" id="WP_331701792.1">
    <property type="nucleotide sequence ID" value="NZ_JAZHFS010000005.1"/>
</dbReference>
<evidence type="ECO:0000313" key="8">
    <source>
        <dbReference type="EMBL" id="MEF2111985.1"/>
    </source>
</evidence>
<reference evidence="8 9" key="1">
    <citation type="submission" date="2023-11" db="EMBL/GenBank/DDBJ databases">
        <title>Draft genome sequence of a psychrophilic Clostridium strain from permafrost water brine.</title>
        <authorList>
            <person name="Shcherbakova V.A."/>
            <person name="Trubitsyn V.E."/>
            <person name="Zakharyuk A.G."/>
        </authorList>
    </citation>
    <scope>NUCLEOTIDE SEQUENCE [LARGE SCALE GENOMIC DNA]</scope>
    <source>
        <strain evidence="8 9">14F</strain>
    </source>
</reference>
<name>A0ABU7UKS9_9CLOT</name>
<keyword evidence="9" id="KW-1185">Reference proteome</keyword>
<keyword evidence="3" id="KW-0479">Metal-binding</keyword>
<gene>
    <name evidence="8" type="ORF">SJI18_06635</name>
</gene>
<evidence type="ECO:0000256" key="5">
    <source>
        <dbReference type="ARBA" id="ARBA00022833"/>
    </source>
</evidence>
<dbReference type="PROSITE" id="PS50249">
    <property type="entry name" value="MPN"/>
    <property type="match status" value="1"/>
</dbReference>
<evidence type="ECO:0000313" key="9">
    <source>
        <dbReference type="Proteomes" id="UP001498469"/>
    </source>
</evidence>
<dbReference type="PANTHER" id="PTHR30471:SF3">
    <property type="entry name" value="UPF0758 PROTEIN YEES-RELATED"/>
    <property type="match status" value="1"/>
</dbReference>
<dbReference type="Pfam" id="PF04002">
    <property type="entry name" value="RadC"/>
    <property type="match status" value="1"/>
</dbReference>
<evidence type="ECO:0000256" key="6">
    <source>
        <dbReference type="ARBA" id="ARBA00023049"/>
    </source>
</evidence>
<comment type="similarity">
    <text evidence="1">Belongs to the UPF0758 family.</text>
</comment>
<sequence>MGKSIYCIGKNIGDQLVMKVCEDIEKKIPAKRVSIVSIKMVCESSILYAGRRINSPSEGAELARGFLENCDREELILICLNNKNEPISVSTISIGSLNASIVHPREVFKVAILSNSASVILAHNHPSGDTTPSSEDVSITKRLVEAGKIIGIPIIDHIVIGKEFSYCSLKEKGML</sequence>
<evidence type="ECO:0000256" key="1">
    <source>
        <dbReference type="ARBA" id="ARBA00010243"/>
    </source>
</evidence>
<proteinExistence type="inferred from homology"/>
<dbReference type="InterPro" id="IPR037518">
    <property type="entry name" value="MPN"/>
</dbReference>
<evidence type="ECO:0000256" key="2">
    <source>
        <dbReference type="ARBA" id="ARBA00022670"/>
    </source>
</evidence>
<dbReference type="Proteomes" id="UP001498469">
    <property type="component" value="Unassembled WGS sequence"/>
</dbReference>
<dbReference type="EMBL" id="JAZHFS010000005">
    <property type="protein sequence ID" value="MEF2111985.1"/>
    <property type="molecule type" value="Genomic_DNA"/>
</dbReference>
<evidence type="ECO:0000256" key="3">
    <source>
        <dbReference type="ARBA" id="ARBA00022723"/>
    </source>
</evidence>
<dbReference type="InterPro" id="IPR001405">
    <property type="entry name" value="UPF0758"/>
</dbReference>
<comment type="caution">
    <text evidence="8">The sequence shown here is derived from an EMBL/GenBank/DDBJ whole genome shotgun (WGS) entry which is preliminary data.</text>
</comment>
<dbReference type="PANTHER" id="PTHR30471">
    <property type="entry name" value="DNA REPAIR PROTEIN RADC"/>
    <property type="match status" value="1"/>
</dbReference>
<feature type="domain" description="MPN" evidence="7">
    <location>
        <begin position="52"/>
        <end position="175"/>
    </location>
</feature>
<protein>
    <submittedName>
        <fullName evidence="8">JAB domain-containing protein</fullName>
    </submittedName>
</protein>
<dbReference type="CDD" id="cd08071">
    <property type="entry name" value="MPN_DUF2466"/>
    <property type="match status" value="1"/>
</dbReference>
<dbReference type="Gene3D" id="3.40.140.10">
    <property type="entry name" value="Cytidine Deaminase, domain 2"/>
    <property type="match status" value="1"/>
</dbReference>
<keyword evidence="6" id="KW-0482">Metalloprotease</keyword>
<evidence type="ECO:0000256" key="4">
    <source>
        <dbReference type="ARBA" id="ARBA00022801"/>
    </source>
</evidence>
<keyword evidence="5" id="KW-0862">Zinc</keyword>
<evidence type="ECO:0000259" key="7">
    <source>
        <dbReference type="PROSITE" id="PS50249"/>
    </source>
</evidence>
<dbReference type="PROSITE" id="PS01302">
    <property type="entry name" value="UPF0758"/>
    <property type="match status" value="1"/>
</dbReference>
<dbReference type="InterPro" id="IPR020891">
    <property type="entry name" value="UPF0758_CS"/>
</dbReference>